<evidence type="ECO:0000256" key="6">
    <source>
        <dbReference type="ARBA" id="ARBA00023242"/>
    </source>
</evidence>
<dbReference type="PANTHER" id="PTHR12172">
    <property type="entry name" value="CELL CYCLE CHECKPOINT PROTEIN RAD17"/>
    <property type="match status" value="1"/>
</dbReference>
<dbReference type="Gene3D" id="3.40.50.300">
    <property type="entry name" value="P-loop containing nucleotide triphosphate hydrolases"/>
    <property type="match status" value="1"/>
</dbReference>
<gene>
    <name evidence="10" type="ORF">EJ03DRAFT_341108</name>
</gene>
<dbReference type="GO" id="GO:0006281">
    <property type="term" value="P:DNA repair"/>
    <property type="evidence" value="ECO:0007669"/>
    <property type="project" value="InterPro"/>
</dbReference>
<evidence type="ECO:0000256" key="2">
    <source>
        <dbReference type="ARBA" id="ARBA00006168"/>
    </source>
</evidence>
<keyword evidence="4" id="KW-0227">DNA damage</keyword>
<evidence type="ECO:0000313" key="10">
    <source>
        <dbReference type="EMBL" id="KAF2773324.1"/>
    </source>
</evidence>
<dbReference type="GO" id="GO:0005634">
    <property type="term" value="C:nucleus"/>
    <property type="evidence" value="ECO:0007669"/>
    <property type="project" value="UniProtKB-SubCell"/>
</dbReference>
<feature type="compositionally biased region" description="Basic and acidic residues" evidence="8">
    <location>
        <begin position="8"/>
        <end position="17"/>
    </location>
</feature>
<dbReference type="OrthoDB" id="10265971at2759"/>
<evidence type="ECO:0000256" key="4">
    <source>
        <dbReference type="ARBA" id="ARBA00022763"/>
    </source>
</evidence>
<dbReference type="GO" id="GO:0000077">
    <property type="term" value="P:DNA damage checkpoint signaling"/>
    <property type="evidence" value="ECO:0007669"/>
    <property type="project" value="TreeGrafter"/>
</dbReference>
<proteinExistence type="inferred from homology"/>
<comment type="similarity">
    <text evidence="2">Belongs to the rad17/RAD24 family.</text>
</comment>
<dbReference type="Pfam" id="PF03215">
    <property type="entry name" value="Rad17"/>
    <property type="match status" value="1"/>
</dbReference>
<reference evidence="10" key="1">
    <citation type="journal article" date="2020" name="Stud. Mycol.">
        <title>101 Dothideomycetes genomes: a test case for predicting lifestyles and emergence of pathogens.</title>
        <authorList>
            <person name="Haridas S."/>
            <person name="Albert R."/>
            <person name="Binder M."/>
            <person name="Bloem J."/>
            <person name="Labutti K."/>
            <person name="Salamov A."/>
            <person name="Andreopoulos B."/>
            <person name="Baker S."/>
            <person name="Barry K."/>
            <person name="Bills G."/>
            <person name="Bluhm B."/>
            <person name="Cannon C."/>
            <person name="Castanera R."/>
            <person name="Culley D."/>
            <person name="Daum C."/>
            <person name="Ezra D."/>
            <person name="Gonzalez J."/>
            <person name="Henrissat B."/>
            <person name="Kuo A."/>
            <person name="Liang C."/>
            <person name="Lipzen A."/>
            <person name="Lutzoni F."/>
            <person name="Magnuson J."/>
            <person name="Mondo S."/>
            <person name="Nolan M."/>
            <person name="Ohm R."/>
            <person name="Pangilinan J."/>
            <person name="Park H.-J."/>
            <person name="Ramirez L."/>
            <person name="Alfaro M."/>
            <person name="Sun H."/>
            <person name="Tritt A."/>
            <person name="Yoshinaga Y."/>
            <person name="Zwiers L.-H."/>
            <person name="Turgeon B."/>
            <person name="Goodwin S."/>
            <person name="Spatafora J."/>
            <person name="Crous P."/>
            <person name="Grigoriev I."/>
        </authorList>
    </citation>
    <scope>NUCLEOTIDE SEQUENCE</scope>
    <source>
        <strain evidence="10">CBS 116005</strain>
    </source>
</reference>
<feature type="region of interest" description="Disordered" evidence="8">
    <location>
        <begin position="648"/>
        <end position="680"/>
    </location>
</feature>
<dbReference type="GO" id="GO:0003682">
    <property type="term" value="F:chromatin binding"/>
    <property type="evidence" value="ECO:0007669"/>
    <property type="project" value="TreeGrafter"/>
</dbReference>
<dbReference type="GO" id="GO:0033314">
    <property type="term" value="P:mitotic DNA replication checkpoint signaling"/>
    <property type="evidence" value="ECO:0007669"/>
    <property type="project" value="TreeGrafter"/>
</dbReference>
<protein>
    <recommendedName>
        <fullName evidence="9">Checkpoint protein RAD24-like helical bundle domain-containing protein</fullName>
    </recommendedName>
</protein>
<keyword evidence="6" id="KW-0539">Nucleus</keyword>
<feature type="compositionally biased region" description="Basic and acidic residues" evidence="8">
    <location>
        <begin position="651"/>
        <end position="663"/>
    </location>
</feature>
<dbReference type="InterPro" id="IPR057927">
    <property type="entry name" value="RAD24-like_helical"/>
</dbReference>
<comment type="subcellular location">
    <subcellularLocation>
        <location evidence="1">Nucleus</location>
    </subcellularLocation>
</comment>
<evidence type="ECO:0000259" key="9">
    <source>
        <dbReference type="Pfam" id="PF25812"/>
    </source>
</evidence>
<accession>A0A6G1LMD4</accession>
<name>A0A6G1LMD4_9PEZI</name>
<dbReference type="PANTHER" id="PTHR12172:SF0">
    <property type="entry name" value="CELL CYCLE CHECKPOINT PROTEIN RAD17"/>
    <property type="match status" value="1"/>
</dbReference>
<sequence length="702" mass="77535">MRKRKLQHSRDIEDDHGALSATQKFRKTSNEGHTQSLKTTHEDRRAWTEQFAPVDLSELAVHKRKVADVRTWLETAVNGRRHKVLVLKGAAGTGKTTTVNLLAKDMGIDVSPWRNPAGFEMVSDSSLSTSAQFEEFIRRAGKISGLTLSSGMDTVTRESAHTSQPQEDATRRQLLLIEEFPNTFSRSSGTLQSFRSTIAQYIASPAVQEGCVSPIVMVISETLLSTNTAAADSFTAHRLLGPELTNNPYINMIEFNPVAPTYLTKALEAIVVKEARKSGRRKTPGPQVLKHLAETGDIRSAVSTLEFLCLRRDDGDVWSSKVAFTKPKKARAEPNMTKAEEDALRLITNRESNLGIFHAAGRVVFNNRVEPAPSASITQPPPWLPQHRRTKVPEKDMNCLIDELGTDAPTYLAALHENYALSCCTAEAEETLDSLSGCVDSISNADLLSVDRFSFGTKPFSGSASDSLRQDEMSFQVAVRGLLFNLPSPVHRGVPDGGNKANAHRMYYPGSLKLWRNMEGIQGALDVLTSRIQKGELIEVTHTPKADLSAPKNGVESWHRHHTISRQLEEPPRELPEGDECRNMPVTKIELLLERLPYLDHIFHGRSDAFLEPVHAVCRIRQSTLSMGEDDDAEGGPEDAVEGMAEQWTTDEPHAEIDLDSSRPKATTGTTRKDLSMGSGLLIPVETSVEKLVLEDDDIVDD</sequence>
<organism evidence="10 11">
    <name type="scientific">Teratosphaeria nubilosa</name>
    <dbReference type="NCBI Taxonomy" id="161662"/>
    <lineage>
        <taxon>Eukaryota</taxon>
        <taxon>Fungi</taxon>
        <taxon>Dikarya</taxon>
        <taxon>Ascomycota</taxon>
        <taxon>Pezizomycotina</taxon>
        <taxon>Dothideomycetes</taxon>
        <taxon>Dothideomycetidae</taxon>
        <taxon>Mycosphaerellales</taxon>
        <taxon>Teratosphaeriaceae</taxon>
        <taxon>Teratosphaeria</taxon>
    </lineage>
</organism>
<keyword evidence="11" id="KW-1185">Reference proteome</keyword>
<evidence type="ECO:0000256" key="3">
    <source>
        <dbReference type="ARBA" id="ARBA00022741"/>
    </source>
</evidence>
<dbReference type="EMBL" id="ML995811">
    <property type="protein sequence ID" value="KAF2773324.1"/>
    <property type="molecule type" value="Genomic_DNA"/>
</dbReference>
<dbReference type="InterPro" id="IPR027417">
    <property type="entry name" value="P-loop_NTPase"/>
</dbReference>
<evidence type="ECO:0000256" key="1">
    <source>
        <dbReference type="ARBA" id="ARBA00004123"/>
    </source>
</evidence>
<feature type="region of interest" description="Disordered" evidence="8">
    <location>
        <begin position="1"/>
        <end position="44"/>
    </location>
</feature>
<feature type="domain" description="Checkpoint protein RAD24-like helical bundle" evidence="9">
    <location>
        <begin position="351"/>
        <end position="450"/>
    </location>
</feature>
<dbReference type="Pfam" id="PF25812">
    <property type="entry name" value="RAD24_helical"/>
    <property type="match status" value="1"/>
</dbReference>
<evidence type="ECO:0000256" key="7">
    <source>
        <dbReference type="ARBA" id="ARBA00023306"/>
    </source>
</evidence>
<keyword evidence="7" id="KW-0131">Cell cycle</keyword>
<dbReference type="Proteomes" id="UP000799436">
    <property type="component" value="Unassembled WGS sequence"/>
</dbReference>
<evidence type="ECO:0000313" key="11">
    <source>
        <dbReference type="Proteomes" id="UP000799436"/>
    </source>
</evidence>
<dbReference type="AlphaFoldDB" id="A0A6G1LMD4"/>
<keyword evidence="5" id="KW-0067">ATP-binding</keyword>
<dbReference type="InterPro" id="IPR004582">
    <property type="entry name" value="Checkpoint_prot_Rad17_Rad24"/>
</dbReference>
<evidence type="ECO:0000256" key="8">
    <source>
        <dbReference type="SAM" id="MobiDB-lite"/>
    </source>
</evidence>
<dbReference type="GO" id="GO:0003689">
    <property type="term" value="F:DNA clamp loader activity"/>
    <property type="evidence" value="ECO:0007669"/>
    <property type="project" value="TreeGrafter"/>
</dbReference>
<dbReference type="SUPFAM" id="SSF52540">
    <property type="entry name" value="P-loop containing nucleoside triphosphate hydrolases"/>
    <property type="match status" value="1"/>
</dbReference>
<keyword evidence="3" id="KW-0547">Nucleotide-binding</keyword>
<dbReference type="GO" id="GO:0005524">
    <property type="term" value="F:ATP binding"/>
    <property type="evidence" value="ECO:0007669"/>
    <property type="project" value="UniProtKB-KW"/>
</dbReference>
<evidence type="ECO:0000256" key="5">
    <source>
        <dbReference type="ARBA" id="ARBA00022840"/>
    </source>
</evidence>